<dbReference type="PANTHER" id="PTHR35145:SF1">
    <property type="entry name" value="CYTOPLASMIC PROTEIN"/>
    <property type="match status" value="1"/>
</dbReference>
<evidence type="ECO:0000313" key="2">
    <source>
        <dbReference type="EMBL" id="MDQ0152744.1"/>
    </source>
</evidence>
<dbReference type="InterPro" id="IPR058532">
    <property type="entry name" value="YjbR/MT2646/Rv2570-like"/>
</dbReference>
<keyword evidence="2" id="KW-0238">DNA-binding</keyword>
<dbReference type="Gene3D" id="3.90.1150.30">
    <property type="match status" value="1"/>
</dbReference>
<organism evidence="2 3">
    <name type="scientific">Moryella indoligenes</name>
    <dbReference type="NCBI Taxonomy" id="371674"/>
    <lineage>
        <taxon>Bacteria</taxon>
        <taxon>Bacillati</taxon>
        <taxon>Bacillota</taxon>
        <taxon>Clostridia</taxon>
        <taxon>Lachnospirales</taxon>
        <taxon>Lachnospiraceae</taxon>
        <taxon>Moryella</taxon>
    </lineage>
</organism>
<reference evidence="2" key="1">
    <citation type="submission" date="2023-07" db="EMBL/GenBank/DDBJ databases">
        <title>Genomic Encyclopedia of Type Strains, Phase IV (KMG-IV): sequencing the most valuable type-strain genomes for metagenomic binning, comparative biology and taxonomic classification.</title>
        <authorList>
            <person name="Goeker M."/>
        </authorList>
    </citation>
    <scope>NUCLEOTIDE SEQUENCE</scope>
    <source>
        <strain evidence="2">DSM 19659</strain>
    </source>
</reference>
<feature type="compositionally biased region" description="Basic and acidic residues" evidence="1">
    <location>
        <begin position="147"/>
        <end position="168"/>
    </location>
</feature>
<dbReference type="RefSeq" id="WP_307254598.1">
    <property type="nucleotide sequence ID" value="NZ_JAUSTO010000008.1"/>
</dbReference>
<dbReference type="InterPro" id="IPR007351">
    <property type="entry name" value="YjbR"/>
</dbReference>
<dbReference type="Pfam" id="PF04237">
    <property type="entry name" value="YjbR"/>
    <property type="match status" value="1"/>
</dbReference>
<dbReference type="EMBL" id="JAUSTO010000008">
    <property type="protein sequence ID" value="MDQ0152744.1"/>
    <property type="molecule type" value="Genomic_DNA"/>
</dbReference>
<name>A0AAE3VAG6_9FIRM</name>
<protein>
    <submittedName>
        <fullName evidence="2">DNA-binding protein (MmcQ/YjbR family)</fullName>
    </submittedName>
</protein>
<dbReference type="Proteomes" id="UP001241537">
    <property type="component" value="Unassembled WGS sequence"/>
</dbReference>
<dbReference type="InterPro" id="IPR038056">
    <property type="entry name" value="YjbR-like_sf"/>
</dbReference>
<proteinExistence type="predicted"/>
<accession>A0AAE3VAG6</accession>
<comment type="caution">
    <text evidence="2">The sequence shown here is derived from an EMBL/GenBank/DDBJ whole genome shotgun (WGS) entry which is preliminary data.</text>
</comment>
<sequence length="168" mass="19486">MNRAEIFHYAEKKYGTAAEYLWRQYPDWGVLRHRENRKWYAVLMSVSAPQLRQSGEEPLDILNVKCDPMEGDYLRQRPGFLPGYHMNHQNWLTILLDGSVPKELVLRLLDASYEMTGEKKARAEKTAGAEKTATKGKQPAKRKHTRKDAARSAGREEQDIEEQQRGEK</sequence>
<dbReference type="PANTHER" id="PTHR35145">
    <property type="entry name" value="CYTOPLASMIC PROTEIN-RELATED"/>
    <property type="match status" value="1"/>
</dbReference>
<gene>
    <name evidence="2" type="ORF">J2S20_001442</name>
</gene>
<evidence type="ECO:0000256" key="1">
    <source>
        <dbReference type="SAM" id="MobiDB-lite"/>
    </source>
</evidence>
<feature type="compositionally biased region" description="Basic and acidic residues" evidence="1">
    <location>
        <begin position="117"/>
        <end position="128"/>
    </location>
</feature>
<feature type="region of interest" description="Disordered" evidence="1">
    <location>
        <begin position="117"/>
        <end position="168"/>
    </location>
</feature>
<keyword evidence="3" id="KW-1185">Reference proteome</keyword>
<dbReference type="SUPFAM" id="SSF142906">
    <property type="entry name" value="YjbR-like"/>
    <property type="match status" value="1"/>
</dbReference>
<dbReference type="GO" id="GO:0003677">
    <property type="term" value="F:DNA binding"/>
    <property type="evidence" value="ECO:0007669"/>
    <property type="project" value="UniProtKB-KW"/>
</dbReference>
<evidence type="ECO:0000313" key="3">
    <source>
        <dbReference type="Proteomes" id="UP001241537"/>
    </source>
</evidence>
<dbReference type="AlphaFoldDB" id="A0AAE3VAG6"/>